<dbReference type="CDD" id="cd00075">
    <property type="entry name" value="HATPase"/>
    <property type="match status" value="1"/>
</dbReference>
<evidence type="ECO:0000256" key="8">
    <source>
        <dbReference type="ARBA" id="ARBA00022989"/>
    </source>
</evidence>
<dbReference type="InterPro" id="IPR004358">
    <property type="entry name" value="Sig_transdc_His_kin-like_C"/>
</dbReference>
<evidence type="ECO:0000259" key="12">
    <source>
        <dbReference type="PROSITE" id="PS50109"/>
    </source>
</evidence>
<dbReference type="Pfam" id="PF00512">
    <property type="entry name" value="HisKA"/>
    <property type="match status" value="1"/>
</dbReference>
<evidence type="ECO:0000313" key="14">
    <source>
        <dbReference type="EMBL" id="MFD1940499.1"/>
    </source>
</evidence>
<dbReference type="PROSITE" id="PS50885">
    <property type="entry name" value="HAMP"/>
    <property type="match status" value="1"/>
</dbReference>
<keyword evidence="4" id="KW-0597">Phosphoprotein</keyword>
<comment type="catalytic activity">
    <reaction evidence="1">
        <text>ATP + protein L-histidine = ADP + protein N-phospho-L-histidine.</text>
        <dbReference type="EC" id="2.7.13.3"/>
    </reaction>
</comment>
<name>A0ABW4TJ79_9ACTN</name>
<dbReference type="GO" id="GO:0016301">
    <property type="term" value="F:kinase activity"/>
    <property type="evidence" value="ECO:0007669"/>
    <property type="project" value="UniProtKB-KW"/>
</dbReference>
<feature type="domain" description="HAMP" evidence="13">
    <location>
        <begin position="174"/>
        <end position="228"/>
    </location>
</feature>
<dbReference type="SUPFAM" id="SSF158472">
    <property type="entry name" value="HAMP domain-like"/>
    <property type="match status" value="1"/>
</dbReference>
<evidence type="ECO:0000256" key="4">
    <source>
        <dbReference type="ARBA" id="ARBA00022553"/>
    </source>
</evidence>
<dbReference type="Gene3D" id="6.10.340.10">
    <property type="match status" value="1"/>
</dbReference>
<dbReference type="RefSeq" id="WP_379583749.1">
    <property type="nucleotide sequence ID" value="NZ_JBHUFV010000106.1"/>
</dbReference>
<dbReference type="Proteomes" id="UP001597368">
    <property type="component" value="Unassembled WGS sequence"/>
</dbReference>
<proteinExistence type="predicted"/>
<dbReference type="Pfam" id="PF02518">
    <property type="entry name" value="HATPase_c"/>
    <property type="match status" value="1"/>
</dbReference>
<accession>A0ABW4TJ79</accession>
<evidence type="ECO:0000256" key="2">
    <source>
        <dbReference type="ARBA" id="ARBA00004236"/>
    </source>
</evidence>
<dbReference type="PRINTS" id="PR00344">
    <property type="entry name" value="BCTRLSENSOR"/>
</dbReference>
<reference evidence="15" key="1">
    <citation type="journal article" date="2019" name="Int. J. Syst. Evol. Microbiol.">
        <title>The Global Catalogue of Microorganisms (GCM) 10K type strain sequencing project: providing services to taxonomists for standard genome sequencing and annotation.</title>
        <authorList>
            <consortium name="The Broad Institute Genomics Platform"/>
            <consortium name="The Broad Institute Genome Sequencing Center for Infectious Disease"/>
            <person name="Wu L."/>
            <person name="Ma J."/>
        </authorList>
    </citation>
    <scope>NUCLEOTIDE SEQUENCE [LARGE SCALE GENOMIC DNA]</scope>
    <source>
        <strain evidence="15">ICMP 6774ER</strain>
    </source>
</reference>
<dbReference type="InterPro" id="IPR003660">
    <property type="entry name" value="HAMP_dom"/>
</dbReference>
<sequence>MSLRRRLTMTVLALLAAGLIVVPLTTFAVARDFLADTARDQLAQAAGRLAPVLAGGRELSMGDPLQAALGPGLVQLRDPRGTVLQSISYGTPPDLDNLRPPGPQGWSFSRSADREPRGKGWWLRASWLPDGRLLVLGVPASGFDDLGGRLTGVHSTITALALLVLGVFAYRIIRRSVRPLEEIAAAARAIGEGDLSRKVEPADDASEAGRLGLALNEAFRQRIVSEQRLRRFVADASHELRTPVAAIRGYAELFRRGAAGRPDDLALTMSRIESEATRMGVLVDELLLLARLDQGRAVERRPVDLGVLVAEAVAAAHAVEPDRPLTLEVDDVVIDGDAVRLRQLVDNLLANVRRHTSKGTPATVRVREGGEGDSVVIEVDDAGEGIAGDQLDKVFERFYRGDPARVRDQGGAGLGLAIVAAVAHAHGGSATVSSPPGEGARFTVTLPRADPGTRGGGRST</sequence>
<dbReference type="Gene3D" id="1.10.287.130">
    <property type="match status" value="1"/>
</dbReference>
<evidence type="ECO:0000256" key="10">
    <source>
        <dbReference type="ARBA" id="ARBA00023136"/>
    </source>
</evidence>
<evidence type="ECO:0000313" key="15">
    <source>
        <dbReference type="Proteomes" id="UP001597368"/>
    </source>
</evidence>
<dbReference type="PROSITE" id="PS50109">
    <property type="entry name" value="HIS_KIN"/>
    <property type="match status" value="1"/>
</dbReference>
<dbReference type="EC" id="2.7.13.3" evidence="3"/>
<evidence type="ECO:0000256" key="6">
    <source>
        <dbReference type="ARBA" id="ARBA00022692"/>
    </source>
</evidence>
<evidence type="ECO:0000256" key="9">
    <source>
        <dbReference type="ARBA" id="ARBA00023012"/>
    </source>
</evidence>
<dbReference type="Gene3D" id="3.30.565.10">
    <property type="entry name" value="Histidine kinase-like ATPase, C-terminal domain"/>
    <property type="match status" value="1"/>
</dbReference>
<dbReference type="InterPro" id="IPR003661">
    <property type="entry name" value="HisK_dim/P_dom"/>
</dbReference>
<dbReference type="SMART" id="SM00387">
    <property type="entry name" value="HATPase_c"/>
    <property type="match status" value="1"/>
</dbReference>
<comment type="subcellular location">
    <subcellularLocation>
        <location evidence="2">Cell membrane</location>
    </subcellularLocation>
</comment>
<protein>
    <recommendedName>
        <fullName evidence="3">histidine kinase</fullName>
        <ecNumber evidence="3">2.7.13.3</ecNumber>
    </recommendedName>
</protein>
<organism evidence="14 15">
    <name type="scientific">Nonomuraea mangrovi</name>
    <dbReference type="NCBI Taxonomy" id="2316207"/>
    <lineage>
        <taxon>Bacteria</taxon>
        <taxon>Bacillati</taxon>
        <taxon>Actinomycetota</taxon>
        <taxon>Actinomycetes</taxon>
        <taxon>Streptosporangiales</taxon>
        <taxon>Streptosporangiaceae</taxon>
        <taxon>Nonomuraea</taxon>
    </lineage>
</organism>
<dbReference type="PANTHER" id="PTHR45436:SF5">
    <property type="entry name" value="SENSOR HISTIDINE KINASE TRCS"/>
    <property type="match status" value="1"/>
</dbReference>
<keyword evidence="6" id="KW-0812">Transmembrane</keyword>
<keyword evidence="15" id="KW-1185">Reference proteome</keyword>
<comment type="caution">
    <text evidence="14">The sequence shown here is derived from an EMBL/GenBank/DDBJ whole genome shotgun (WGS) entry which is preliminary data.</text>
</comment>
<evidence type="ECO:0000256" key="1">
    <source>
        <dbReference type="ARBA" id="ARBA00000085"/>
    </source>
</evidence>
<feature type="region of interest" description="Disordered" evidence="11">
    <location>
        <begin position="94"/>
        <end position="115"/>
    </location>
</feature>
<dbReference type="SUPFAM" id="SSF55874">
    <property type="entry name" value="ATPase domain of HSP90 chaperone/DNA topoisomerase II/histidine kinase"/>
    <property type="match status" value="1"/>
</dbReference>
<keyword evidence="7 14" id="KW-0418">Kinase</keyword>
<keyword evidence="5" id="KW-0808">Transferase</keyword>
<feature type="region of interest" description="Disordered" evidence="11">
    <location>
        <begin position="428"/>
        <end position="460"/>
    </location>
</feature>
<dbReference type="Pfam" id="PF00672">
    <property type="entry name" value="HAMP"/>
    <property type="match status" value="1"/>
</dbReference>
<evidence type="ECO:0000256" key="5">
    <source>
        <dbReference type="ARBA" id="ARBA00022679"/>
    </source>
</evidence>
<dbReference type="InterPro" id="IPR005467">
    <property type="entry name" value="His_kinase_dom"/>
</dbReference>
<dbReference type="SMART" id="SM00304">
    <property type="entry name" value="HAMP"/>
    <property type="match status" value="1"/>
</dbReference>
<dbReference type="InterPro" id="IPR036097">
    <property type="entry name" value="HisK_dim/P_sf"/>
</dbReference>
<dbReference type="CDD" id="cd00082">
    <property type="entry name" value="HisKA"/>
    <property type="match status" value="1"/>
</dbReference>
<keyword evidence="9" id="KW-0902">Two-component regulatory system</keyword>
<evidence type="ECO:0000256" key="7">
    <source>
        <dbReference type="ARBA" id="ARBA00022777"/>
    </source>
</evidence>
<dbReference type="InterPro" id="IPR050428">
    <property type="entry name" value="TCS_sensor_his_kinase"/>
</dbReference>
<dbReference type="PANTHER" id="PTHR45436">
    <property type="entry name" value="SENSOR HISTIDINE KINASE YKOH"/>
    <property type="match status" value="1"/>
</dbReference>
<evidence type="ECO:0000256" key="3">
    <source>
        <dbReference type="ARBA" id="ARBA00012438"/>
    </source>
</evidence>
<dbReference type="EMBL" id="JBHUFV010000106">
    <property type="protein sequence ID" value="MFD1940499.1"/>
    <property type="molecule type" value="Genomic_DNA"/>
</dbReference>
<keyword evidence="10" id="KW-0472">Membrane</keyword>
<dbReference type="InterPro" id="IPR003594">
    <property type="entry name" value="HATPase_dom"/>
</dbReference>
<gene>
    <name evidence="14" type="ORF">ACFSKW_54490</name>
</gene>
<dbReference type="SMART" id="SM00388">
    <property type="entry name" value="HisKA"/>
    <property type="match status" value="1"/>
</dbReference>
<dbReference type="InterPro" id="IPR036890">
    <property type="entry name" value="HATPase_C_sf"/>
</dbReference>
<evidence type="ECO:0000256" key="11">
    <source>
        <dbReference type="SAM" id="MobiDB-lite"/>
    </source>
</evidence>
<dbReference type="SUPFAM" id="SSF47384">
    <property type="entry name" value="Homodimeric domain of signal transducing histidine kinase"/>
    <property type="match status" value="1"/>
</dbReference>
<keyword evidence="8" id="KW-1133">Transmembrane helix</keyword>
<feature type="domain" description="Histidine kinase" evidence="12">
    <location>
        <begin position="235"/>
        <end position="450"/>
    </location>
</feature>
<evidence type="ECO:0000259" key="13">
    <source>
        <dbReference type="PROSITE" id="PS50885"/>
    </source>
</evidence>